<feature type="transmembrane region" description="Helical" evidence="6">
    <location>
        <begin position="89"/>
        <end position="111"/>
    </location>
</feature>
<feature type="transmembrane region" description="Helical" evidence="6">
    <location>
        <begin position="380"/>
        <end position="410"/>
    </location>
</feature>
<sequence>MEKAKGETINMQLIDSQSPYKVNNEVATSGLSTPDAPTSPTVSEESYDPHKHRNVPNPTSNAETLIHLLKGSLGTGILAMPNAFCNSGLLTGAVATVIIGTLCTYCLHVLVRAQYKLCKRLRVPILSYPMSMKYALEQGPQCIKWFSPYAPGLVDGFMITYQLGICCVYIVFVAKNIKQVTDQYWEPLDIQIHMFILLLPLILMNYIRNLKLLAPFSTLANIITFIGLGMIIAYMFEDLPSLSERQMFGTVRNFALYFGTTLFALEAVGVIIALENNMKTPQYFGGYCGVLNIGMSVIVTLYILMGFFGYLKYGSDAGGSVTFNLPQDQVMAQSINIMFAIAIFITYALQGYVPVEIIWNTYLNQRIQNRKLFWEYDCRYIVTLAITIPRLGLFISLFGALCLSALGIAFPAIIEICVLWPDELGPFKLFLIKDLCLILFGLIGLVVGTYVSIVDIILSFSPGAINQSD</sequence>
<comment type="caution">
    <text evidence="8">The sequence shown here is derived from an EMBL/GenBank/DDBJ whole genome shotgun (WGS) entry which is preliminary data.</text>
</comment>
<dbReference type="PANTHER" id="PTHR22950:SF340">
    <property type="entry name" value="AMINO ACID TRANSPORTER TRANSMEMBRANE DOMAIN-CONTAINING PROTEIN-RELATED"/>
    <property type="match status" value="1"/>
</dbReference>
<evidence type="ECO:0000259" key="7">
    <source>
        <dbReference type="Pfam" id="PF01490"/>
    </source>
</evidence>
<evidence type="ECO:0000256" key="4">
    <source>
        <dbReference type="ARBA" id="ARBA00023136"/>
    </source>
</evidence>
<feature type="transmembrane region" description="Helical" evidence="6">
    <location>
        <begin position="286"/>
        <end position="311"/>
    </location>
</feature>
<feature type="transmembrane region" description="Helical" evidence="6">
    <location>
        <begin position="256"/>
        <end position="274"/>
    </location>
</feature>
<evidence type="ECO:0000256" key="2">
    <source>
        <dbReference type="ARBA" id="ARBA00022692"/>
    </source>
</evidence>
<feature type="transmembrane region" description="Helical" evidence="6">
    <location>
        <begin position="219"/>
        <end position="236"/>
    </location>
</feature>
<comment type="subcellular location">
    <subcellularLocation>
        <location evidence="1">Membrane</location>
        <topology evidence="1">Multi-pass membrane protein</topology>
    </subcellularLocation>
</comment>
<dbReference type="Proteomes" id="UP001607303">
    <property type="component" value="Unassembled WGS sequence"/>
</dbReference>
<keyword evidence="4 6" id="KW-0472">Membrane</keyword>
<gene>
    <name evidence="8" type="ORF">V1477_001911</name>
</gene>
<name>A0ABD2CXK6_VESMC</name>
<evidence type="ECO:0000256" key="3">
    <source>
        <dbReference type="ARBA" id="ARBA00022989"/>
    </source>
</evidence>
<dbReference type="GO" id="GO:0016020">
    <property type="term" value="C:membrane"/>
    <property type="evidence" value="ECO:0007669"/>
    <property type="project" value="UniProtKB-SubCell"/>
</dbReference>
<feature type="domain" description="Amino acid transporter transmembrane" evidence="7">
    <location>
        <begin position="59"/>
        <end position="453"/>
    </location>
</feature>
<feature type="transmembrane region" description="Helical" evidence="6">
    <location>
        <begin position="190"/>
        <end position="207"/>
    </location>
</feature>
<protein>
    <submittedName>
        <fullName evidence="8">Proton-coupled amino acid transporter-like protein CG1139</fullName>
    </submittedName>
</protein>
<organism evidence="8 9">
    <name type="scientific">Vespula maculifrons</name>
    <name type="common">Eastern yellow jacket</name>
    <name type="synonym">Wasp</name>
    <dbReference type="NCBI Taxonomy" id="7453"/>
    <lineage>
        <taxon>Eukaryota</taxon>
        <taxon>Metazoa</taxon>
        <taxon>Ecdysozoa</taxon>
        <taxon>Arthropoda</taxon>
        <taxon>Hexapoda</taxon>
        <taxon>Insecta</taxon>
        <taxon>Pterygota</taxon>
        <taxon>Neoptera</taxon>
        <taxon>Endopterygota</taxon>
        <taxon>Hymenoptera</taxon>
        <taxon>Apocrita</taxon>
        <taxon>Aculeata</taxon>
        <taxon>Vespoidea</taxon>
        <taxon>Vespidae</taxon>
        <taxon>Vespinae</taxon>
        <taxon>Vespula</taxon>
    </lineage>
</organism>
<dbReference type="PANTHER" id="PTHR22950">
    <property type="entry name" value="AMINO ACID TRANSPORTER"/>
    <property type="match status" value="1"/>
</dbReference>
<evidence type="ECO:0000256" key="5">
    <source>
        <dbReference type="SAM" id="MobiDB-lite"/>
    </source>
</evidence>
<accession>A0ABD2CXK6</accession>
<evidence type="ECO:0000256" key="1">
    <source>
        <dbReference type="ARBA" id="ARBA00004141"/>
    </source>
</evidence>
<dbReference type="InterPro" id="IPR013057">
    <property type="entry name" value="AA_transpt_TM"/>
</dbReference>
<dbReference type="Pfam" id="PF01490">
    <property type="entry name" value="Aa_trans"/>
    <property type="match status" value="1"/>
</dbReference>
<feature type="transmembrane region" description="Helical" evidence="6">
    <location>
        <begin position="430"/>
        <end position="458"/>
    </location>
</feature>
<feature type="compositionally biased region" description="Polar residues" evidence="5">
    <location>
        <begin position="24"/>
        <end position="44"/>
    </location>
</feature>
<evidence type="ECO:0000313" key="9">
    <source>
        <dbReference type="Proteomes" id="UP001607303"/>
    </source>
</evidence>
<feature type="region of interest" description="Disordered" evidence="5">
    <location>
        <begin position="24"/>
        <end position="58"/>
    </location>
</feature>
<keyword evidence="9" id="KW-1185">Reference proteome</keyword>
<reference evidence="8 9" key="1">
    <citation type="journal article" date="2024" name="Ann. Entomol. Soc. Am.">
        <title>Genomic analyses of the southern and eastern yellowjacket wasps (Hymenoptera: Vespidae) reveal evolutionary signatures of social life.</title>
        <authorList>
            <person name="Catto M.A."/>
            <person name="Caine P.B."/>
            <person name="Orr S.E."/>
            <person name="Hunt B.G."/>
            <person name="Goodisman M.A.D."/>
        </authorList>
    </citation>
    <scope>NUCLEOTIDE SEQUENCE [LARGE SCALE GENOMIC DNA]</scope>
    <source>
        <strain evidence="8">232</strain>
        <tissue evidence="8">Head and thorax</tissue>
    </source>
</reference>
<proteinExistence type="predicted"/>
<feature type="transmembrane region" description="Helical" evidence="6">
    <location>
        <begin position="153"/>
        <end position="174"/>
    </location>
</feature>
<keyword evidence="3 6" id="KW-1133">Transmembrane helix</keyword>
<evidence type="ECO:0000313" key="8">
    <source>
        <dbReference type="EMBL" id="KAL2749840.1"/>
    </source>
</evidence>
<dbReference type="AlphaFoldDB" id="A0ABD2CXK6"/>
<evidence type="ECO:0000256" key="6">
    <source>
        <dbReference type="SAM" id="Phobius"/>
    </source>
</evidence>
<keyword evidence="2 6" id="KW-0812">Transmembrane</keyword>
<feature type="transmembrane region" description="Helical" evidence="6">
    <location>
        <begin position="331"/>
        <end position="359"/>
    </location>
</feature>
<dbReference type="EMBL" id="JAYRBN010000026">
    <property type="protein sequence ID" value="KAL2749840.1"/>
    <property type="molecule type" value="Genomic_DNA"/>
</dbReference>